<dbReference type="InterPro" id="IPR016036">
    <property type="entry name" value="Malonyl_transacylase_ACP-bd"/>
</dbReference>
<dbReference type="RefSeq" id="WP_182895152.1">
    <property type="nucleotide sequence ID" value="NZ_JACGZW010000013.1"/>
</dbReference>
<keyword evidence="5" id="KW-1185">Reference proteome</keyword>
<dbReference type="Pfam" id="PF00698">
    <property type="entry name" value="Acyl_transf_1"/>
    <property type="match status" value="1"/>
</dbReference>
<dbReference type="InterPro" id="IPR050091">
    <property type="entry name" value="PKS_NRPS_Biosynth_Enz"/>
</dbReference>
<dbReference type="PANTHER" id="PTHR43775:SF37">
    <property type="entry name" value="SI:DKEY-61P9.11"/>
    <property type="match status" value="1"/>
</dbReference>
<dbReference type="Gene3D" id="3.40.366.10">
    <property type="entry name" value="Malonyl-Coenzyme A Acyl Carrier Protein, domain 2"/>
    <property type="match status" value="1"/>
</dbReference>
<comment type="caution">
    <text evidence="4">The sequence shown here is derived from an EMBL/GenBank/DDBJ whole genome shotgun (WGS) entry which is preliminary data.</text>
</comment>
<dbReference type="GO" id="GO:0006633">
    <property type="term" value="P:fatty acid biosynthetic process"/>
    <property type="evidence" value="ECO:0007669"/>
    <property type="project" value="TreeGrafter"/>
</dbReference>
<dbReference type="InterPro" id="IPR001227">
    <property type="entry name" value="Ac_transferase_dom_sf"/>
</dbReference>
<name>A0A7W3W421_9PSEU</name>
<organism evidence="4 5">
    <name type="scientific">Amycolatopsis dendrobii</name>
    <dbReference type="NCBI Taxonomy" id="2760662"/>
    <lineage>
        <taxon>Bacteria</taxon>
        <taxon>Bacillati</taxon>
        <taxon>Actinomycetota</taxon>
        <taxon>Actinomycetes</taxon>
        <taxon>Pseudonocardiales</taxon>
        <taxon>Pseudonocardiaceae</taxon>
        <taxon>Amycolatopsis</taxon>
    </lineage>
</organism>
<evidence type="ECO:0000313" key="5">
    <source>
        <dbReference type="Proteomes" id="UP000526734"/>
    </source>
</evidence>
<dbReference type="Gene3D" id="3.30.70.3290">
    <property type="match status" value="1"/>
</dbReference>
<dbReference type="SUPFAM" id="SSF52151">
    <property type="entry name" value="FabD/lysophospholipase-like"/>
    <property type="match status" value="1"/>
</dbReference>
<keyword evidence="4" id="KW-0012">Acyltransferase</keyword>
<dbReference type="PANTHER" id="PTHR43775">
    <property type="entry name" value="FATTY ACID SYNTHASE"/>
    <property type="match status" value="1"/>
</dbReference>
<evidence type="ECO:0000256" key="2">
    <source>
        <dbReference type="ARBA" id="ARBA00022553"/>
    </source>
</evidence>
<keyword evidence="1" id="KW-0596">Phosphopantetheine</keyword>
<dbReference type="Gene3D" id="3.30.70.250">
    <property type="entry name" value="Malonyl-CoA ACP transacylase, ACP-binding"/>
    <property type="match status" value="1"/>
</dbReference>
<dbReference type="SMART" id="SM00827">
    <property type="entry name" value="PKS_AT"/>
    <property type="match status" value="1"/>
</dbReference>
<keyword evidence="2" id="KW-0597">Phosphoprotein</keyword>
<dbReference type="InterPro" id="IPR016035">
    <property type="entry name" value="Acyl_Trfase/lysoPLipase"/>
</dbReference>
<gene>
    <name evidence="4" type="ORF">H4281_35055</name>
</gene>
<dbReference type="Proteomes" id="UP000526734">
    <property type="component" value="Unassembled WGS sequence"/>
</dbReference>
<evidence type="ECO:0000256" key="1">
    <source>
        <dbReference type="ARBA" id="ARBA00022450"/>
    </source>
</evidence>
<dbReference type="AlphaFoldDB" id="A0A7W3W421"/>
<keyword evidence="4" id="KW-0808">Transferase</keyword>
<accession>A0A7W3W421</accession>
<dbReference type="SUPFAM" id="SSF55048">
    <property type="entry name" value="Probable ACP-binding domain of malonyl-CoA ACP transacylase"/>
    <property type="match status" value="1"/>
</dbReference>
<protein>
    <submittedName>
        <fullName evidence="4">Acyltransferase domain-containing protein</fullName>
    </submittedName>
</protein>
<evidence type="ECO:0000259" key="3">
    <source>
        <dbReference type="SMART" id="SM00827"/>
    </source>
</evidence>
<reference evidence="4 5" key="1">
    <citation type="submission" date="2020-08" db="EMBL/GenBank/DDBJ databases">
        <title>Amycolatopsis sp. nov. DR6-1 isolated from Dendrobium heterocarpum.</title>
        <authorList>
            <person name="Tedsree N."/>
            <person name="Kuncharoen N."/>
            <person name="Likhitwitayawuid K."/>
            <person name="Tanasupawat S."/>
        </authorList>
    </citation>
    <scope>NUCLEOTIDE SEQUENCE [LARGE SCALE GENOMIC DNA]</scope>
    <source>
        <strain evidence="4 5">DR6-1</strain>
    </source>
</reference>
<evidence type="ECO:0000313" key="4">
    <source>
        <dbReference type="EMBL" id="MBB1158395.1"/>
    </source>
</evidence>
<dbReference type="EMBL" id="JACGZW010000013">
    <property type="protein sequence ID" value="MBB1158395.1"/>
    <property type="molecule type" value="Genomic_DNA"/>
</dbReference>
<feature type="domain" description="Malonyl-CoA:ACP transacylase (MAT)" evidence="3">
    <location>
        <begin position="93"/>
        <end position="395"/>
    </location>
</feature>
<proteinExistence type="predicted"/>
<dbReference type="GO" id="GO:0004312">
    <property type="term" value="F:fatty acid synthase activity"/>
    <property type="evidence" value="ECO:0007669"/>
    <property type="project" value="TreeGrafter"/>
</dbReference>
<dbReference type="InterPro" id="IPR014043">
    <property type="entry name" value="Acyl_transferase_dom"/>
</dbReference>
<sequence>MLHLIPVSGATAEDLEDRTVALAAELETAAGGLAAVAKAMPLDPAHRHRRCVLAYDTAHALATVRDRDTRWLLTRSPSGSEPAAAGTPSVAVLFAGFGKLSVVRGSDLYDRLGRFRAVADRLGELLVAEFGVDPRQAMFAPAGDPRSAEYEELLRRNTIGHPALFVLEYALLRVWRDWGVEPAAMLSHSLGEYVAATVAGVLEAEDALRLIVRRALMVDELPQGRMLAVSLSREELEPYLREGLWLAATNGPDVSIAAGGTADTEELRARLAADGIRCGMLDTTHAFHTPKLEPVRPRLVEAAASMTRKPPRLRYVSCLTGTRLNPRQATDPEHWGRHMCSPVLFAEGLRALWRRPPGAVLEIGPEQTALNMATRFLAASGAEPAPVVASLAPSPYWESHTDSLLAAAARLWLEGVPVNWDAIRSDRAAAEN</sequence>